<evidence type="ECO:0000313" key="10">
    <source>
        <dbReference type="Proteomes" id="UP001549920"/>
    </source>
</evidence>
<comment type="cofactor">
    <cofactor evidence="6">
        <name>Zn(2+)</name>
        <dbReference type="ChEBI" id="CHEBI:29105"/>
    </cofactor>
    <text evidence="6">Binds 1 zinc ion per subunit.</text>
</comment>
<name>A0ABR3HZ11_LOXSC</name>
<dbReference type="PRINTS" id="PR00791">
    <property type="entry name" value="PEPDIPTASEA"/>
</dbReference>
<keyword evidence="8" id="KW-0812">Transmembrane</keyword>
<reference evidence="9 10" key="1">
    <citation type="submission" date="2024-06" db="EMBL/GenBank/DDBJ databases">
        <title>A chromosome-level genome assembly of beet webworm, Loxostege sticticalis.</title>
        <authorList>
            <person name="Zhang Y."/>
        </authorList>
    </citation>
    <scope>NUCLEOTIDE SEQUENCE [LARGE SCALE GENOMIC DNA]</scope>
    <source>
        <strain evidence="9">AQ026</strain>
        <tissue evidence="9">Whole body</tissue>
    </source>
</reference>
<dbReference type="EC" id="3.4.-.-" evidence="6"/>
<keyword evidence="4 6" id="KW-0325">Glycoprotein</keyword>
<comment type="caution">
    <text evidence="9">The sequence shown here is derived from an EMBL/GenBank/DDBJ whole genome shotgun (WGS) entry which is preliminary data.</text>
</comment>
<evidence type="ECO:0000256" key="1">
    <source>
        <dbReference type="ARBA" id="ARBA00008139"/>
    </source>
</evidence>
<dbReference type="EMBL" id="JBEUOH010000011">
    <property type="protein sequence ID" value="KAL0881784.1"/>
    <property type="molecule type" value="Genomic_DNA"/>
</dbReference>
<keyword evidence="6" id="KW-0121">Carboxypeptidase</keyword>
<sequence length="556" mass="63495">MPQSKQREEIDTMQRIWSRVTVCAYNATTCTSEDAVRTMSDVIAVFKTSNDTKELAYYWKVYRDTTGKKIRPIFKDYVTRMNRVAESENFTDAGDMWRYAFEDDHFVETVDRIWHEIKPLYDLIHDYVRAKLRNYYKEDLQKNDNLIPAHILGNLWAQEWQAIYPKVAVYPEFVRPNLKNETIHSKDLFNAVDEFHQSLGFESAKDSYEDIKETMATANCLPSSHDMCDGVNYKIKWCGEKVTDVVVGLSRAARLLGHVQYFKHYRNLPPLYRDGPNPAFHDAISDIVAVQLTSPAHLKSLDLVKVDTGPEVTLNHLLWVALEKFPLMAYAYVLDKWRWDVFGNSSLENWNQHWWNLRIKETGVSPPVPRNESDLDPAAKYHVVSHVQYITYLVSHVLEFQILMSLCRRANHTGPLHECSIYGVKEAGKLLSDGMSLGASEDWRKVLQVMTGETELSSAGILEYFAALQNFLKDENAKLIKAEVDDMDQSAPIIVGAIVVVLTIFIIAIYCVRKHNVGGRVLSVCGLSKNGSLDIVTNETPQGKTNDVEGISEEKV</sequence>
<protein>
    <recommendedName>
        <fullName evidence="6">Angiotensin-converting enzyme</fullName>
        <ecNumber evidence="6">3.4.-.-</ecNumber>
    </recommendedName>
</protein>
<evidence type="ECO:0000256" key="2">
    <source>
        <dbReference type="ARBA" id="ARBA00022729"/>
    </source>
</evidence>
<feature type="transmembrane region" description="Helical" evidence="8">
    <location>
        <begin position="491"/>
        <end position="512"/>
    </location>
</feature>
<feature type="compositionally biased region" description="Polar residues" evidence="7">
    <location>
        <begin position="536"/>
        <end position="545"/>
    </location>
</feature>
<evidence type="ECO:0000256" key="7">
    <source>
        <dbReference type="SAM" id="MobiDB-lite"/>
    </source>
</evidence>
<comment type="caution">
    <text evidence="5">Lacks conserved residue(s) required for the propagation of feature annotation.</text>
</comment>
<keyword evidence="6" id="KW-0645">Protease</keyword>
<keyword evidence="3 5" id="KW-1015">Disulfide bond</keyword>
<evidence type="ECO:0000313" key="9">
    <source>
        <dbReference type="EMBL" id="KAL0881784.1"/>
    </source>
</evidence>
<dbReference type="CDD" id="cd06461">
    <property type="entry name" value="M2_ACE"/>
    <property type="match status" value="1"/>
</dbReference>
<keyword evidence="10" id="KW-1185">Reference proteome</keyword>
<dbReference type="SUPFAM" id="SSF55486">
    <property type="entry name" value="Metalloproteases ('zincins'), catalytic domain"/>
    <property type="match status" value="1"/>
</dbReference>
<proteinExistence type="inferred from homology"/>
<dbReference type="PROSITE" id="PS52011">
    <property type="entry name" value="PEPTIDASE_M2"/>
    <property type="match status" value="1"/>
</dbReference>
<evidence type="ECO:0000256" key="8">
    <source>
        <dbReference type="SAM" id="Phobius"/>
    </source>
</evidence>
<keyword evidence="8" id="KW-1133">Transmembrane helix</keyword>
<dbReference type="Pfam" id="PF01401">
    <property type="entry name" value="Peptidase_M2"/>
    <property type="match status" value="1"/>
</dbReference>
<keyword evidence="6" id="KW-0479">Metal-binding</keyword>
<accession>A0ABR3HZ11</accession>
<keyword evidence="2" id="KW-0732">Signal</keyword>
<organism evidence="9 10">
    <name type="scientific">Loxostege sticticalis</name>
    <name type="common">Beet webworm moth</name>
    <dbReference type="NCBI Taxonomy" id="481309"/>
    <lineage>
        <taxon>Eukaryota</taxon>
        <taxon>Metazoa</taxon>
        <taxon>Ecdysozoa</taxon>
        <taxon>Arthropoda</taxon>
        <taxon>Hexapoda</taxon>
        <taxon>Insecta</taxon>
        <taxon>Pterygota</taxon>
        <taxon>Neoptera</taxon>
        <taxon>Endopterygota</taxon>
        <taxon>Lepidoptera</taxon>
        <taxon>Glossata</taxon>
        <taxon>Ditrysia</taxon>
        <taxon>Pyraloidea</taxon>
        <taxon>Crambidae</taxon>
        <taxon>Pyraustinae</taxon>
        <taxon>Loxostege</taxon>
    </lineage>
</organism>
<evidence type="ECO:0000256" key="4">
    <source>
        <dbReference type="ARBA" id="ARBA00023180"/>
    </source>
</evidence>
<keyword evidence="6" id="KW-0482">Metalloprotease</keyword>
<keyword evidence="6" id="KW-0862">Zinc</keyword>
<feature type="disulfide bond" evidence="5">
    <location>
        <begin position="220"/>
        <end position="238"/>
    </location>
</feature>
<evidence type="ECO:0000256" key="5">
    <source>
        <dbReference type="PROSITE-ProRule" id="PRU01355"/>
    </source>
</evidence>
<feature type="region of interest" description="Disordered" evidence="7">
    <location>
        <begin position="536"/>
        <end position="556"/>
    </location>
</feature>
<gene>
    <name evidence="9" type="ORF">ABMA27_001565</name>
</gene>
<dbReference type="PANTHER" id="PTHR10514:SF27">
    <property type="entry name" value="ANGIOTENSIN-CONVERTING ENZYME"/>
    <property type="match status" value="1"/>
</dbReference>
<keyword evidence="8" id="KW-0472">Membrane</keyword>
<dbReference type="InterPro" id="IPR001548">
    <property type="entry name" value="Peptidase_M2"/>
</dbReference>
<keyword evidence="6" id="KW-0378">Hydrolase</keyword>
<comment type="similarity">
    <text evidence="1 5 6">Belongs to the peptidase M2 family.</text>
</comment>
<dbReference type="PANTHER" id="PTHR10514">
    <property type="entry name" value="ANGIOTENSIN-CONVERTING ENZYME"/>
    <property type="match status" value="1"/>
</dbReference>
<evidence type="ECO:0000256" key="3">
    <source>
        <dbReference type="ARBA" id="ARBA00023157"/>
    </source>
</evidence>
<evidence type="ECO:0000256" key="6">
    <source>
        <dbReference type="RuleBase" id="RU361144"/>
    </source>
</evidence>
<dbReference type="Proteomes" id="UP001549920">
    <property type="component" value="Unassembled WGS sequence"/>
</dbReference>